<dbReference type="SUPFAM" id="SSF51126">
    <property type="entry name" value="Pectin lyase-like"/>
    <property type="match status" value="1"/>
</dbReference>
<name>A0A6M3K7S2_9ZZZZ</name>
<evidence type="ECO:0008006" key="2">
    <source>
        <dbReference type="Google" id="ProtNLM"/>
    </source>
</evidence>
<dbReference type="InterPro" id="IPR011050">
    <property type="entry name" value="Pectin_lyase_fold/virulence"/>
</dbReference>
<dbReference type="Gene3D" id="2.160.20.10">
    <property type="entry name" value="Single-stranded right-handed beta-helix, Pectin lyase-like"/>
    <property type="match status" value="1"/>
</dbReference>
<dbReference type="AlphaFoldDB" id="A0A6M3K7S2"/>
<dbReference type="EMBL" id="MT142305">
    <property type="protein sequence ID" value="QJA77833.1"/>
    <property type="molecule type" value="Genomic_DNA"/>
</dbReference>
<dbReference type="InterPro" id="IPR012334">
    <property type="entry name" value="Pectin_lyas_fold"/>
</dbReference>
<reference evidence="1" key="1">
    <citation type="submission" date="2020-03" db="EMBL/GenBank/DDBJ databases">
        <title>The deep terrestrial virosphere.</title>
        <authorList>
            <person name="Holmfeldt K."/>
            <person name="Nilsson E."/>
            <person name="Simone D."/>
            <person name="Lopez-Fernandez M."/>
            <person name="Wu X."/>
            <person name="de Brujin I."/>
            <person name="Lundin D."/>
            <person name="Andersson A."/>
            <person name="Bertilsson S."/>
            <person name="Dopson M."/>
        </authorList>
    </citation>
    <scope>NUCLEOTIDE SEQUENCE</scope>
    <source>
        <strain evidence="1">MM415A01206</strain>
    </source>
</reference>
<accession>A0A6M3K7S2</accession>
<evidence type="ECO:0000313" key="1">
    <source>
        <dbReference type="EMBL" id="QJA77833.1"/>
    </source>
</evidence>
<gene>
    <name evidence="1" type="ORF">MM415A01206_0009</name>
</gene>
<protein>
    <recommendedName>
        <fullName evidence="2">Pectate lyase</fullName>
    </recommendedName>
</protein>
<organism evidence="1">
    <name type="scientific">viral metagenome</name>
    <dbReference type="NCBI Taxonomy" id="1070528"/>
    <lineage>
        <taxon>unclassified sequences</taxon>
        <taxon>metagenomes</taxon>
        <taxon>organismal metagenomes</taxon>
    </lineage>
</organism>
<sequence>MTERLYYIGDSGPFYYDDSGTAGAEGGTLSGENLQALLAEGSIKIGVSGVNAGHLMRRDDIESSIAAGAAASVSDAAYGAGWNGVTTVAPSKNAVYDKINSLSSSDKYVFDVEDYGAGTGASAATNTTAFQNAINAAEAAGGGIVLFGRGSYQFTTLTIDDPGVMLQGQGRAGTKLLTTDTTNNVITISRGIAVYSHGGIRDLTLYSTGNRTAGYIIHITANMSGGLIDNLQIGLHGGYDLGHGIYFNTTLWTLTNSSLEIPGPFKAIHLDGGNDNYFSKLWLRGDHSNDSGATGIYIQENGGSWFSDIEAVEFYYGIRIRPNAGEDVAWINMHNVLADSNDLKGLQIDPNSGNVYGLNFNSCWFASNGAGVGGVVATINGRGIGLSNAGIDGVYFVNPRVVNNGGHGIEVSNAVDVQINGGLFTGNSQQSPSGTAHGIVMNDNDEWQVNGVRSGQVAGRDNSQGYGLYIGAGCDDFIVTGSNFLTNVTGGISDNSTTTTKIIAKNFGNTVQERSYQFGVWESKNPGTVYLAPTDGFVHAYVTAPNPGDRGGAQLMIDGSNPPTTPRARCSVNDVGTVYIEWASLFGAVMAGEYWRINESDDAGAGVDVTVYWRPLY</sequence>
<proteinExistence type="predicted"/>